<organism evidence="1 2">
    <name type="scientific">Brachionus plicatilis</name>
    <name type="common">Marine rotifer</name>
    <name type="synonym">Brachionus muelleri</name>
    <dbReference type="NCBI Taxonomy" id="10195"/>
    <lineage>
        <taxon>Eukaryota</taxon>
        <taxon>Metazoa</taxon>
        <taxon>Spiralia</taxon>
        <taxon>Gnathifera</taxon>
        <taxon>Rotifera</taxon>
        <taxon>Eurotatoria</taxon>
        <taxon>Monogononta</taxon>
        <taxon>Pseudotrocha</taxon>
        <taxon>Ploima</taxon>
        <taxon>Brachionidae</taxon>
        <taxon>Brachionus</taxon>
    </lineage>
</organism>
<evidence type="ECO:0000313" key="2">
    <source>
        <dbReference type="Proteomes" id="UP000276133"/>
    </source>
</evidence>
<name>A0A3M7SXM6_BRAPC</name>
<accession>A0A3M7SXM6</accession>
<dbReference type="Proteomes" id="UP000276133">
    <property type="component" value="Unassembled WGS sequence"/>
</dbReference>
<dbReference type="EMBL" id="REGN01000630">
    <property type="protein sequence ID" value="RNA40571.1"/>
    <property type="molecule type" value="Genomic_DNA"/>
</dbReference>
<sequence>MDKSPNQIFTSSNYAPTETYLNMFLNEEFKQTPFKQLGTVAPKAILAVKSITLASGKQANVHYTYVNFPRSLNHLIQLVNTYDLDYAKLSIHIEKMNFNVHIGFSMVEI</sequence>
<comment type="caution">
    <text evidence="1">The sequence shown here is derived from an EMBL/GenBank/DDBJ whole genome shotgun (WGS) entry which is preliminary data.</text>
</comment>
<reference evidence="1 2" key="1">
    <citation type="journal article" date="2018" name="Sci. Rep.">
        <title>Genomic signatures of local adaptation to the degree of environmental predictability in rotifers.</title>
        <authorList>
            <person name="Franch-Gras L."/>
            <person name="Hahn C."/>
            <person name="Garcia-Roger E.M."/>
            <person name="Carmona M.J."/>
            <person name="Serra M."/>
            <person name="Gomez A."/>
        </authorList>
    </citation>
    <scope>NUCLEOTIDE SEQUENCE [LARGE SCALE GENOMIC DNA]</scope>
    <source>
        <strain evidence="1">HYR1</strain>
    </source>
</reference>
<keyword evidence="2" id="KW-1185">Reference proteome</keyword>
<protein>
    <submittedName>
        <fullName evidence="1">Uncharacterized protein</fullName>
    </submittedName>
</protein>
<dbReference type="AlphaFoldDB" id="A0A3M7SXM6"/>
<gene>
    <name evidence="1" type="ORF">BpHYR1_004148</name>
</gene>
<evidence type="ECO:0000313" key="1">
    <source>
        <dbReference type="EMBL" id="RNA40571.1"/>
    </source>
</evidence>
<proteinExistence type="predicted"/>